<dbReference type="Pfam" id="PF00462">
    <property type="entry name" value="Glutaredoxin"/>
    <property type="match status" value="1"/>
</dbReference>
<evidence type="ECO:0000259" key="2">
    <source>
        <dbReference type="Pfam" id="PF00462"/>
    </source>
</evidence>
<dbReference type="EMBL" id="LT795072">
    <property type="protein sequence ID" value="SJX65867.1"/>
    <property type="molecule type" value="Genomic_DNA"/>
</dbReference>
<organism evidence="3 4">
    <name type="scientific">Sporisorium reilianum f. sp. reilianum</name>
    <dbReference type="NCBI Taxonomy" id="72559"/>
    <lineage>
        <taxon>Eukaryota</taxon>
        <taxon>Fungi</taxon>
        <taxon>Dikarya</taxon>
        <taxon>Basidiomycota</taxon>
        <taxon>Ustilaginomycotina</taxon>
        <taxon>Ustilaginomycetes</taxon>
        <taxon>Ustilaginales</taxon>
        <taxon>Ustilaginaceae</taxon>
        <taxon>Sporisorium</taxon>
    </lineage>
</organism>
<dbReference type="PANTHER" id="PTHR45694">
    <property type="entry name" value="GLUTAREDOXIN 2"/>
    <property type="match status" value="1"/>
</dbReference>
<dbReference type="PRINTS" id="PR00160">
    <property type="entry name" value="GLUTAREDOXIN"/>
</dbReference>
<sequence>MTAAAESKENLLHDLESGVASPPPTRSFCLPPLALLRRKKLWVVLLLLPAVYVVLLYNGTATSASPTINELVGKLPGAMHHYDDAHVDSDGHLHNALLDTLHIEGTAELTALKTKLGHEAAASTSEDVAVKLDARDESVLLLLLALQRKDYAVGDDWQDVFVERKPLGGGVFAQLNSEPDNKFTQLLAHVGLPATATPAEFAILNNAHQLYMLSRQQWARTVRATLGLTVFSKSYCPYSKKAKALLNSLNATYTTYEVDLRPDAHELQPLLAKLTAHATFPTVLARERLVGGSDDLADLQSIGALKSVLQSVGAL</sequence>
<dbReference type="InterPro" id="IPR002109">
    <property type="entry name" value="Glutaredoxin"/>
</dbReference>
<dbReference type="CDD" id="cd03419">
    <property type="entry name" value="GRX_GRXh_1_2_like"/>
    <property type="match status" value="1"/>
</dbReference>
<feature type="transmembrane region" description="Helical" evidence="1">
    <location>
        <begin position="41"/>
        <end position="59"/>
    </location>
</feature>
<dbReference type="InterPro" id="IPR014025">
    <property type="entry name" value="Glutaredoxin_subgr"/>
</dbReference>
<dbReference type="PROSITE" id="PS51354">
    <property type="entry name" value="GLUTAREDOXIN_2"/>
    <property type="match status" value="1"/>
</dbReference>
<feature type="domain" description="Glutaredoxin" evidence="2">
    <location>
        <begin position="229"/>
        <end position="289"/>
    </location>
</feature>
<accession>A0A2N8ULU0</accession>
<dbReference type="SUPFAM" id="SSF52833">
    <property type="entry name" value="Thioredoxin-like"/>
    <property type="match status" value="1"/>
</dbReference>
<dbReference type="GO" id="GO:0005737">
    <property type="term" value="C:cytoplasm"/>
    <property type="evidence" value="ECO:0007669"/>
    <property type="project" value="TreeGrafter"/>
</dbReference>
<dbReference type="Gene3D" id="3.40.30.10">
    <property type="entry name" value="Glutaredoxin"/>
    <property type="match status" value="1"/>
</dbReference>
<keyword evidence="1" id="KW-0472">Membrane</keyword>
<keyword evidence="1" id="KW-0812">Transmembrane</keyword>
<dbReference type="GO" id="GO:0015038">
    <property type="term" value="F:glutathione disulfide oxidoreductase activity"/>
    <property type="evidence" value="ECO:0007669"/>
    <property type="project" value="TreeGrafter"/>
</dbReference>
<dbReference type="AlphaFoldDB" id="A0A2N8ULU0"/>
<dbReference type="InterPro" id="IPR036249">
    <property type="entry name" value="Thioredoxin-like_sf"/>
</dbReference>
<gene>
    <name evidence="3" type="ORF">SRS1_16421</name>
</gene>
<dbReference type="GO" id="GO:0034599">
    <property type="term" value="P:cellular response to oxidative stress"/>
    <property type="evidence" value="ECO:0007669"/>
    <property type="project" value="TreeGrafter"/>
</dbReference>
<protein>
    <submittedName>
        <fullName evidence="3">Related to Glutaredoxin</fullName>
    </submittedName>
</protein>
<keyword evidence="1" id="KW-1133">Transmembrane helix</keyword>
<evidence type="ECO:0000313" key="3">
    <source>
        <dbReference type="EMBL" id="SJX65867.1"/>
    </source>
</evidence>
<proteinExistence type="predicted"/>
<name>A0A2N8ULU0_9BASI</name>
<dbReference type="GO" id="GO:0005634">
    <property type="term" value="C:nucleus"/>
    <property type="evidence" value="ECO:0007669"/>
    <property type="project" value="TreeGrafter"/>
</dbReference>
<evidence type="ECO:0000256" key="1">
    <source>
        <dbReference type="SAM" id="Phobius"/>
    </source>
</evidence>
<reference evidence="3 4" key="1">
    <citation type="submission" date="2017-02" db="EMBL/GenBank/DDBJ databases">
        <authorList>
            <person name="Peterson S.W."/>
        </authorList>
    </citation>
    <scope>NUCLEOTIDE SEQUENCE [LARGE SCALE GENOMIC DNA]</scope>
    <source>
        <strain evidence="3 4">SRS1_H2-8</strain>
    </source>
</reference>
<evidence type="ECO:0000313" key="4">
    <source>
        <dbReference type="Proteomes" id="UP000239563"/>
    </source>
</evidence>
<dbReference type="Proteomes" id="UP000239563">
    <property type="component" value="Chromosome XIX"/>
</dbReference>
<dbReference type="PANTHER" id="PTHR45694:SF18">
    <property type="entry name" value="GLUTAREDOXIN-1-RELATED"/>
    <property type="match status" value="1"/>
</dbReference>